<feature type="domain" description="Aminotransferase class I/classII large" evidence="9">
    <location>
        <begin position="54"/>
        <end position="420"/>
    </location>
</feature>
<evidence type="ECO:0000256" key="3">
    <source>
        <dbReference type="ARBA" id="ARBA00011738"/>
    </source>
</evidence>
<evidence type="ECO:0000256" key="2">
    <source>
        <dbReference type="ARBA" id="ARBA00007441"/>
    </source>
</evidence>
<evidence type="ECO:0000256" key="8">
    <source>
        <dbReference type="RuleBase" id="RU000480"/>
    </source>
</evidence>
<dbReference type="Gene3D" id="3.90.1150.10">
    <property type="entry name" value="Aspartate Aminotransferase, domain 1"/>
    <property type="match status" value="1"/>
</dbReference>
<evidence type="ECO:0000256" key="5">
    <source>
        <dbReference type="ARBA" id="ARBA00022679"/>
    </source>
</evidence>
<name>A0A9N9TQE4_PHYSR</name>
<evidence type="ECO:0000256" key="7">
    <source>
        <dbReference type="ARBA" id="ARBA00049185"/>
    </source>
</evidence>
<dbReference type="InterPro" id="IPR000796">
    <property type="entry name" value="Asp_trans"/>
</dbReference>
<dbReference type="InterPro" id="IPR004838">
    <property type="entry name" value="NHTrfase_class1_PyrdxlP-BS"/>
</dbReference>
<dbReference type="FunFam" id="3.90.1150.10:FF:000001">
    <property type="entry name" value="Aspartate aminotransferase"/>
    <property type="match status" value="1"/>
</dbReference>
<protein>
    <recommendedName>
        <fullName evidence="8">Aspartate aminotransferase</fullName>
        <ecNumber evidence="8">2.6.1.1</ecNumber>
    </recommendedName>
</protein>
<dbReference type="GO" id="GO:0030170">
    <property type="term" value="F:pyridoxal phosphate binding"/>
    <property type="evidence" value="ECO:0007669"/>
    <property type="project" value="InterPro"/>
</dbReference>
<dbReference type="EMBL" id="OU900097">
    <property type="protein sequence ID" value="CAG9861153.1"/>
    <property type="molecule type" value="Genomic_DNA"/>
</dbReference>
<keyword evidence="4 8" id="KW-0032">Aminotransferase</keyword>
<dbReference type="InterPro" id="IPR015421">
    <property type="entry name" value="PyrdxlP-dep_Trfase_major"/>
</dbReference>
<dbReference type="Gene3D" id="3.40.640.10">
    <property type="entry name" value="Type I PLP-dependent aspartate aminotransferase-like (Major domain)"/>
    <property type="match status" value="1"/>
</dbReference>
<proteinExistence type="inferred from homology"/>
<dbReference type="SUPFAM" id="SSF53383">
    <property type="entry name" value="PLP-dependent transferases"/>
    <property type="match status" value="1"/>
</dbReference>
<dbReference type="OrthoDB" id="6752799at2759"/>
<dbReference type="NCBIfam" id="NF006719">
    <property type="entry name" value="PRK09257.1"/>
    <property type="match status" value="1"/>
</dbReference>
<dbReference type="InterPro" id="IPR015424">
    <property type="entry name" value="PyrdxlP-dep_Trfase"/>
</dbReference>
<dbReference type="CDD" id="cd00609">
    <property type="entry name" value="AAT_like"/>
    <property type="match status" value="1"/>
</dbReference>
<comment type="subunit">
    <text evidence="3 8">Homodimer.</text>
</comment>
<evidence type="ECO:0000256" key="6">
    <source>
        <dbReference type="ARBA" id="ARBA00022898"/>
    </source>
</evidence>
<comment type="similarity">
    <text evidence="2">Belongs to the class-I pyridoxal-phosphate-dependent aminotransferase family.</text>
</comment>
<comment type="cofactor">
    <cofactor evidence="1">
        <name>pyridoxal 5'-phosphate</name>
        <dbReference type="ChEBI" id="CHEBI:597326"/>
    </cofactor>
</comment>
<keyword evidence="5 8" id="KW-0808">Transferase</keyword>
<keyword evidence="11" id="KW-1185">Reference proteome</keyword>
<evidence type="ECO:0000313" key="10">
    <source>
        <dbReference type="EMBL" id="CAG9861153.1"/>
    </source>
</evidence>
<dbReference type="PANTHER" id="PTHR11879">
    <property type="entry name" value="ASPARTATE AMINOTRANSFERASE"/>
    <property type="match status" value="1"/>
</dbReference>
<dbReference type="GO" id="GO:0004069">
    <property type="term" value="F:L-aspartate:2-oxoglutarate aminotransferase activity"/>
    <property type="evidence" value="ECO:0007669"/>
    <property type="project" value="UniProtKB-EC"/>
</dbReference>
<dbReference type="GO" id="GO:0006520">
    <property type="term" value="P:amino acid metabolic process"/>
    <property type="evidence" value="ECO:0007669"/>
    <property type="project" value="InterPro"/>
</dbReference>
<dbReference type="PANTHER" id="PTHR11879:SF22">
    <property type="entry name" value="ASPARTATE AMINOTRANSFERASE, MITOCHONDRIAL"/>
    <property type="match status" value="1"/>
</dbReference>
<comment type="miscellaneous">
    <text evidence="8">In eukaryotes there are cytoplasmic, mitochondrial and chloroplastic isozymes.</text>
</comment>
<evidence type="ECO:0000256" key="4">
    <source>
        <dbReference type="ARBA" id="ARBA00022576"/>
    </source>
</evidence>
<dbReference type="AlphaFoldDB" id="A0A9N9TQE4"/>
<gene>
    <name evidence="10" type="ORF">PHYEVI_LOCUS7496</name>
</gene>
<sequence>MFIKGLLLRNKLKPKLLRECLVCRNVGWFANIPMGEKDPIFGILDAFLNDTNPSKVNLSIGIFRTDDNKPFVLECVRKAEKIIISKNLDKEYCVLLGGSPAFQKHNLDYTLGPDCEYNQPGRNICFQSLSGCGALSMVSQFLSRFFPGRKVVYMSDPTWPNHANVLESMGLETAYHRYYDAETVSLDFCGMMEDIHKIPKRSMILFQSIAHNPTGFDPTPEQWNEIAEEVKKRKLYAIVDNAYQGFASGDSDKDAQSFRILAKHRVKFALCNSFSKSLGLYGERIGSIIFLTDSQDEVQRIYTQFIPLTRANYQNPPLHGRRIVEEVFTNPELSKIWKKEVVMMAGQLKNVRQLLVQNLKEAGSKRNWDFFTTQIGMFSYTGLSPQQIERLSKEFHIYMLRCGRLAIPGLTTKNVAYVAKCLHKVTSE</sequence>
<accession>A0A9N9TQE4</accession>
<comment type="catalytic activity">
    <reaction evidence="7 8">
        <text>L-aspartate + 2-oxoglutarate = oxaloacetate + L-glutamate</text>
        <dbReference type="Rhea" id="RHEA:21824"/>
        <dbReference type="ChEBI" id="CHEBI:16452"/>
        <dbReference type="ChEBI" id="CHEBI:16810"/>
        <dbReference type="ChEBI" id="CHEBI:29985"/>
        <dbReference type="ChEBI" id="CHEBI:29991"/>
        <dbReference type="EC" id="2.6.1.1"/>
    </reaction>
</comment>
<evidence type="ECO:0000259" key="9">
    <source>
        <dbReference type="Pfam" id="PF00155"/>
    </source>
</evidence>
<dbReference type="InterPro" id="IPR015422">
    <property type="entry name" value="PyrdxlP-dep_Trfase_small"/>
</dbReference>
<dbReference type="Pfam" id="PF00155">
    <property type="entry name" value="Aminotran_1_2"/>
    <property type="match status" value="1"/>
</dbReference>
<dbReference type="Proteomes" id="UP001153712">
    <property type="component" value="Chromosome 4"/>
</dbReference>
<dbReference type="EC" id="2.6.1.1" evidence="8"/>
<dbReference type="PROSITE" id="PS00105">
    <property type="entry name" value="AA_TRANSFER_CLASS_1"/>
    <property type="match status" value="1"/>
</dbReference>
<reference evidence="10" key="1">
    <citation type="submission" date="2022-01" db="EMBL/GenBank/DDBJ databases">
        <authorList>
            <person name="King R."/>
        </authorList>
    </citation>
    <scope>NUCLEOTIDE SEQUENCE</scope>
</reference>
<keyword evidence="6" id="KW-0663">Pyridoxal phosphate</keyword>
<organism evidence="10 11">
    <name type="scientific">Phyllotreta striolata</name>
    <name type="common">Striped flea beetle</name>
    <name type="synonym">Crioceris striolata</name>
    <dbReference type="NCBI Taxonomy" id="444603"/>
    <lineage>
        <taxon>Eukaryota</taxon>
        <taxon>Metazoa</taxon>
        <taxon>Ecdysozoa</taxon>
        <taxon>Arthropoda</taxon>
        <taxon>Hexapoda</taxon>
        <taxon>Insecta</taxon>
        <taxon>Pterygota</taxon>
        <taxon>Neoptera</taxon>
        <taxon>Endopterygota</taxon>
        <taxon>Coleoptera</taxon>
        <taxon>Polyphaga</taxon>
        <taxon>Cucujiformia</taxon>
        <taxon>Chrysomeloidea</taxon>
        <taxon>Chrysomelidae</taxon>
        <taxon>Galerucinae</taxon>
        <taxon>Alticini</taxon>
        <taxon>Phyllotreta</taxon>
    </lineage>
</organism>
<dbReference type="PRINTS" id="PR00799">
    <property type="entry name" value="TRANSAMINASE"/>
</dbReference>
<evidence type="ECO:0000313" key="11">
    <source>
        <dbReference type="Proteomes" id="UP001153712"/>
    </source>
</evidence>
<evidence type="ECO:0000256" key="1">
    <source>
        <dbReference type="ARBA" id="ARBA00001933"/>
    </source>
</evidence>
<dbReference type="GO" id="GO:0005739">
    <property type="term" value="C:mitochondrion"/>
    <property type="evidence" value="ECO:0007669"/>
    <property type="project" value="TreeGrafter"/>
</dbReference>
<dbReference type="InterPro" id="IPR004839">
    <property type="entry name" value="Aminotransferase_I/II_large"/>
</dbReference>